<evidence type="ECO:0000313" key="1">
    <source>
        <dbReference type="EMBL" id="GAH84367.1"/>
    </source>
</evidence>
<name>X1IRL7_9ZZZZ</name>
<reference evidence="1" key="1">
    <citation type="journal article" date="2014" name="Front. Microbiol.">
        <title>High frequency of phylogenetically diverse reductive dehalogenase-homologous genes in deep subseafloor sedimentary metagenomes.</title>
        <authorList>
            <person name="Kawai M."/>
            <person name="Futagami T."/>
            <person name="Toyoda A."/>
            <person name="Takaki Y."/>
            <person name="Nishi S."/>
            <person name="Hori S."/>
            <person name="Arai W."/>
            <person name="Tsubouchi T."/>
            <person name="Morono Y."/>
            <person name="Uchiyama I."/>
            <person name="Ito T."/>
            <person name="Fujiyama A."/>
            <person name="Inagaki F."/>
            <person name="Takami H."/>
        </authorList>
    </citation>
    <scope>NUCLEOTIDE SEQUENCE</scope>
    <source>
        <strain evidence="1">Expedition CK06-06</strain>
    </source>
</reference>
<feature type="non-terminal residue" evidence="1">
    <location>
        <position position="1"/>
    </location>
</feature>
<sequence>LNLWLNKDEEAEFEGWMVKARMIAHELKKAPQVSKAEIVENKQKRRVQVNISIDDEVGPSAADIVFNLRLGNPSIWVNHLGSNMIGIKPFMLRDGEENILVSALVKMLKGKS</sequence>
<proteinExistence type="predicted"/>
<protein>
    <submittedName>
        <fullName evidence="1">Uncharacterized protein</fullName>
    </submittedName>
</protein>
<comment type="caution">
    <text evidence="1">The sequence shown here is derived from an EMBL/GenBank/DDBJ whole genome shotgun (WGS) entry which is preliminary data.</text>
</comment>
<organism evidence="1">
    <name type="scientific">marine sediment metagenome</name>
    <dbReference type="NCBI Taxonomy" id="412755"/>
    <lineage>
        <taxon>unclassified sequences</taxon>
        <taxon>metagenomes</taxon>
        <taxon>ecological metagenomes</taxon>
    </lineage>
</organism>
<gene>
    <name evidence="1" type="ORF">S03H2_61549</name>
</gene>
<dbReference type="EMBL" id="BARU01039731">
    <property type="protein sequence ID" value="GAH84367.1"/>
    <property type="molecule type" value="Genomic_DNA"/>
</dbReference>
<accession>X1IRL7</accession>
<dbReference type="AlphaFoldDB" id="X1IRL7"/>